<dbReference type="Pfam" id="PF03993">
    <property type="entry name" value="DUF349"/>
    <property type="match status" value="5"/>
</dbReference>
<feature type="compositionally biased region" description="Acidic residues" evidence="2">
    <location>
        <begin position="52"/>
        <end position="62"/>
    </location>
</feature>
<evidence type="ECO:0000256" key="2">
    <source>
        <dbReference type="SAM" id="MobiDB-lite"/>
    </source>
</evidence>
<reference evidence="3 4" key="1">
    <citation type="submission" date="2016-10" db="EMBL/GenBank/DDBJ databases">
        <authorList>
            <person name="de Groot N.N."/>
        </authorList>
    </citation>
    <scope>NUCLEOTIDE SEQUENCE [LARGE SCALE GENOMIC DNA]</scope>
    <source>
        <strain evidence="3 4">CGMCC 1.12333</strain>
    </source>
</reference>
<feature type="coiled-coil region" evidence="1">
    <location>
        <begin position="548"/>
        <end position="647"/>
    </location>
</feature>
<gene>
    <name evidence="3" type="ORF">SAMN05216480_103202</name>
</gene>
<sequence length="648" mass="77479">MLEEKDDNLLNADGQEPIQNEEQTSESKDAIKEEETTPVVEESDEVHKEIDDSNAEDAEDEDNHQRHSIPMPDYHAMDMDLLNLEFEKLLKNHKVQAIKEHVDNIRTEFEDKFTHLLEEKKDEFIANGGNEIDFSYHVPARSTFNSLYGEYKDKRNAYYKNIELTLKNNLDKRLQIIEELKGLLDVEENINTTYKHFKDLQDQWRSVGPVPRASYNDVYRNYYFHTERFYDFLDLNRDLRDLDFKHNLEEKLKLIEKAEALATEEDIPKAFRELQLLHKVWKEDIGPVERDQREEIWNRFSEATKVVHDKRQDYFKNIEQVYEKNYEKKKLIIAEIESIAGKQVNSHNQWQKLMKDIESLREDFFKAGRVPAKVTQESWGNFKDAVRLFNKNKNAFYKNLKKEQQDNLNKKLELIAIAEANKDNEDFEVTTPLMKKIQQDWKLIGHVPRKQSDKIWKEFKSACNHYFNRLHAQRNESQKVEFEAFEEKKAFLDELKDYQLSGDNKKDLAYIKKLISEWKNMGRVPYNKRNIESKFNKIIDALFKKLDMDKQEAELIKYDKKLDHLANEDNNERQLQSEHIFIRRKIDEVKAEIRQLENNMQFFTNVDESNPLVREVIKNIDKHKESLELWKEKLKKLNTLADDEEDED</sequence>
<dbReference type="RefSeq" id="WP_093024410.1">
    <property type="nucleotide sequence ID" value="NZ_FPBK01000003.1"/>
</dbReference>
<organism evidence="3 4">
    <name type="scientific">Pustulibacterium marinum</name>
    <dbReference type="NCBI Taxonomy" id="1224947"/>
    <lineage>
        <taxon>Bacteria</taxon>
        <taxon>Pseudomonadati</taxon>
        <taxon>Bacteroidota</taxon>
        <taxon>Flavobacteriia</taxon>
        <taxon>Flavobacteriales</taxon>
        <taxon>Flavobacteriaceae</taxon>
        <taxon>Pustulibacterium</taxon>
    </lineage>
</organism>
<dbReference type="InterPro" id="IPR007139">
    <property type="entry name" value="DUF349"/>
</dbReference>
<proteinExistence type="predicted"/>
<evidence type="ECO:0000313" key="4">
    <source>
        <dbReference type="Proteomes" id="UP000199138"/>
    </source>
</evidence>
<dbReference type="AlphaFoldDB" id="A0A1I7G5G5"/>
<dbReference type="STRING" id="1224947.SAMN05216480_103202"/>
<dbReference type="Proteomes" id="UP000199138">
    <property type="component" value="Unassembled WGS sequence"/>
</dbReference>
<accession>A0A1I7G5G5</accession>
<name>A0A1I7G5G5_9FLAO</name>
<feature type="region of interest" description="Disordered" evidence="2">
    <location>
        <begin position="1"/>
        <end position="71"/>
    </location>
</feature>
<evidence type="ECO:0008006" key="5">
    <source>
        <dbReference type="Google" id="ProtNLM"/>
    </source>
</evidence>
<keyword evidence="4" id="KW-1185">Reference proteome</keyword>
<evidence type="ECO:0000313" key="3">
    <source>
        <dbReference type="EMBL" id="SFU43712.1"/>
    </source>
</evidence>
<keyword evidence="1" id="KW-0175">Coiled coil</keyword>
<feature type="compositionally biased region" description="Basic and acidic residues" evidence="2">
    <location>
        <begin position="25"/>
        <end position="35"/>
    </location>
</feature>
<evidence type="ECO:0000256" key="1">
    <source>
        <dbReference type="SAM" id="Coils"/>
    </source>
</evidence>
<protein>
    <recommendedName>
        <fullName evidence="5">DUF349 domain-containing protein</fullName>
    </recommendedName>
</protein>
<dbReference type="EMBL" id="FPBK01000003">
    <property type="protein sequence ID" value="SFU43712.1"/>
    <property type="molecule type" value="Genomic_DNA"/>
</dbReference>
<dbReference type="OrthoDB" id="5422202at2"/>